<dbReference type="InterPro" id="IPR036875">
    <property type="entry name" value="Znf_CCHC_sf"/>
</dbReference>
<dbReference type="Proteomes" id="UP000325315">
    <property type="component" value="Unassembled WGS sequence"/>
</dbReference>
<evidence type="ECO:0000256" key="3">
    <source>
        <dbReference type="SAM" id="MobiDB-lite"/>
    </source>
</evidence>
<evidence type="ECO:0000259" key="4">
    <source>
        <dbReference type="PROSITE" id="PS50158"/>
    </source>
</evidence>
<gene>
    <name evidence="5" type="ORF">EPI10_027849</name>
</gene>
<feature type="compositionally biased region" description="Polar residues" evidence="3">
    <location>
        <begin position="13"/>
        <end position="36"/>
    </location>
</feature>
<dbReference type="Gene3D" id="4.10.60.10">
    <property type="entry name" value="Zinc finger, CCHC-type"/>
    <property type="match status" value="1"/>
</dbReference>
<organism evidence="5 6">
    <name type="scientific">Gossypium australe</name>
    <dbReference type="NCBI Taxonomy" id="47621"/>
    <lineage>
        <taxon>Eukaryota</taxon>
        <taxon>Viridiplantae</taxon>
        <taxon>Streptophyta</taxon>
        <taxon>Embryophyta</taxon>
        <taxon>Tracheophyta</taxon>
        <taxon>Spermatophyta</taxon>
        <taxon>Magnoliopsida</taxon>
        <taxon>eudicotyledons</taxon>
        <taxon>Gunneridae</taxon>
        <taxon>Pentapetalae</taxon>
        <taxon>rosids</taxon>
        <taxon>malvids</taxon>
        <taxon>Malvales</taxon>
        <taxon>Malvaceae</taxon>
        <taxon>Malvoideae</taxon>
        <taxon>Gossypium</taxon>
    </lineage>
</organism>
<feature type="coiled-coil region" evidence="2">
    <location>
        <begin position="46"/>
        <end position="73"/>
    </location>
</feature>
<name>A0A5B6UWB5_9ROSI</name>
<keyword evidence="5" id="KW-0645">Protease</keyword>
<dbReference type="PROSITE" id="PS50158">
    <property type="entry name" value="ZF_CCHC"/>
    <property type="match status" value="1"/>
</dbReference>
<feature type="domain" description="CCHC-type" evidence="4">
    <location>
        <begin position="104"/>
        <end position="119"/>
    </location>
</feature>
<dbReference type="SUPFAM" id="SSF57756">
    <property type="entry name" value="Retrovirus zinc finger-like domains"/>
    <property type="match status" value="1"/>
</dbReference>
<dbReference type="Pfam" id="PF00098">
    <property type="entry name" value="zf-CCHC"/>
    <property type="match status" value="1"/>
</dbReference>
<keyword evidence="6" id="KW-1185">Reference proteome</keyword>
<keyword evidence="2" id="KW-0175">Coiled coil</keyword>
<dbReference type="GO" id="GO:0008270">
    <property type="term" value="F:zinc ion binding"/>
    <property type="evidence" value="ECO:0007669"/>
    <property type="project" value="UniProtKB-KW"/>
</dbReference>
<dbReference type="GO" id="GO:0006508">
    <property type="term" value="P:proteolysis"/>
    <property type="evidence" value="ECO:0007669"/>
    <property type="project" value="UniProtKB-KW"/>
</dbReference>
<reference evidence="6" key="1">
    <citation type="journal article" date="2019" name="Plant Biotechnol. J.">
        <title>Genome sequencing of the Australian wild diploid species Gossypium australe highlights disease resistance and delayed gland morphogenesis.</title>
        <authorList>
            <person name="Cai Y."/>
            <person name="Cai X."/>
            <person name="Wang Q."/>
            <person name="Wang P."/>
            <person name="Zhang Y."/>
            <person name="Cai C."/>
            <person name="Xu Y."/>
            <person name="Wang K."/>
            <person name="Zhou Z."/>
            <person name="Wang C."/>
            <person name="Geng S."/>
            <person name="Li B."/>
            <person name="Dong Q."/>
            <person name="Hou Y."/>
            <person name="Wang H."/>
            <person name="Ai P."/>
            <person name="Liu Z."/>
            <person name="Yi F."/>
            <person name="Sun M."/>
            <person name="An G."/>
            <person name="Cheng J."/>
            <person name="Zhang Y."/>
            <person name="Shi Q."/>
            <person name="Xie Y."/>
            <person name="Shi X."/>
            <person name="Chang Y."/>
            <person name="Huang F."/>
            <person name="Chen Y."/>
            <person name="Hong S."/>
            <person name="Mi L."/>
            <person name="Sun Q."/>
            <person name="Zhang L."/>
            <person name="Zhou B."/>
            <person name="Peng R."/>
            <person name="Zhang X."/>
            <person name="Liu F."/>
        </authorList>
    </citation>
    <scope>NUCLEOTIDE SEQUENCE [LARGE SCALE GENOMIC DNA]</scope>
    <source>
        <strain evidence="6">cv. PA1801</strain>
    </source>
</reference>
<feature type="region of interest" description="Disordered" evidence="3">
    <location>
        <begin position="1"/>
        <end position="36"/>
    </location>
</feature>
<evidence type="ECO:0000256" key="1">
    <source>
        <dbReference type="PROSITE-ProRule" id="PRU00047"/>
    </source>
</evidence>
<dbReference type="PANTHER" id="PTHR15503:SF45">
    <property type="entry name" value="RNA-DIRECTED DNA POLYMERASE HOMOLOG"/>
    <property type="match status" value="1"/>
</dbReference>
<dbReference type="PANTHER" id="PTHR15503">
    <property type="entry name" value="LDOC1 RELATED"/>
    <property type="match status" value="1"/>
</dbReference>
<accession>A0A5B6UWB5</accession>
<evidence type="ECO:0000313" key="5">
    <source>
        <dbReference type="EMBL" id="KAA3461267.1"/>
    </source>
</evidence>
<keyword evidence="1" id="KW-0479">Metal-binding</keyword>
<dbReference type="EMBL" id="SMMG02000009">
    <property type="protein sequence ID" value="KAA3461267.1"/>
    <property type="molecule type" value="Genomic_DNA"/>
</dbReference>
<evidence type="ECO:0000313" key="6">
    <source>
        <dbReference type="Proteomes" id="UP000325315"/>
    </source>
</evidence>
<sequence>MDPDRAVADDVESNTSAPAQGTVPTENENRPINVSQRGGEEEFVVLVEKACKAEELAKEKRKVEIESRDSRKRQLMLVMLDQVNRNVHSVVDVLGECRANERACFKCGSQDHFIRDCPEMVEKEKFQSARLGSTTRGRPQRIHLESRLQDLRVKCLRGLMPFALLKRHHPLMRLRSTEFLIKVSNPLGKYVLVDKECRGCPLMIRETELRIESVLIACEYPDVFLEELSGLPPVREIEFGIELAPGTTPISIAPYRMAPIELKELKAQLQELTNKCFARSSYSL</sequence>
<dbReference type="GO" id="GO:0003676">
    <property type="term" value="F:nucleic acid binding"/>
    <property type="evidence" value="ECO:0007669"/>
    <property type="project" value="InterPro"/>
</dbReference>
<dbReference type="InterPro" id="IPR001878">
    <property type="entry name" value="Znf_CCHC"/>
</dbReference>
<dbReference type="SUPFAM" id="SSF56672">
    <property type="entry name" value="DNA/RNA polymerases"/>
    <property type="match status" value="1"/>
</dbReference>
<keyword evidence="1" id="KW-0863">Zinc-finger</keyword>
<dbReference type="OrthoDB" id="1749844at2759"/>
<keyword evidence="5" id="KW-0378">Hydrolase</keyword>
<keyword evidence="1" id="KW-0862">Zinc</keyword>
<protein>
    <submittedName>
        <fullName evidence="5">Gag protease polyprotein</fullName>
    </submittedName>
</protein>
<proteinExistence type="predicted"/>
<dbReference type="AlphaFoldDB" id="A0A5B6UWB5"/>
<evidence type="ECO:0000256" key="2">
    <source>
        <dbReference type="SAM" id="Coils"/>
    </source>
</evidence>
<dbReference type="InterPro" id="IPR032567">
    <property type="entry name" value="RTL1-rel"/>
</dbReference>
<dbReference type="GO" id="GO:0008233">
    <property type="term" value="F:peptidase activity"/>
    <property type="evidence" value="ECO:0007669"/>
    <property type="project" value="UniProtKB-KW"/>
</dbReference>
<dbReference type="InterPro" id="IPR043502">
    <property type="entry name" value="DNA/RNA_pol_sf"/>
</dbReference>
<dbReference type="Gene3D" id="3.10.10.10">
    <property type="entry name" value="HIV Type 1 Reverse Transcriptase, subunit A, domain 1"/>
    <property type="match status" value="1"/>
</dbReference>
<comment type="caution">
    <text evidence="5">The sequence shown here is derived from an EMBL/GenBank/DDBJ whole genome shotgun (WGS) entry which is preliminary data.</text>
</comment>
<dbReference type="SMART" id="SM00343">
    <property type="entry name" value="ZnF_C2HC"/>
    <property type="match status" value="1"/>
</dbReference>